<dbReference type="PANTHER" id="PTHR22911:SF6">
    <property type="entry name" value="SOLUTE CARRIER FAMILY 35 MEMBER G1"/>
    <property type="match status" value="1"/>
</dbReference>
<dbReference type="EMBL" id="FQWM01000001">
    <property type="protein sequence ID" value="SHG24236.1"/>
    <property type="molecule type" value="Genomic_DNA"/>
</dbReference>
<keyword evidence="9" id="KW-1185">Reference proteome</keyword>
<dbReference type="RefSeq" id="WP_072789279.1">
    <property type="nucleotide sequence ID" value="NZ_FQWM01000001.1"/>
</dbReference>
<evidence type="ECO:0000256" key="3">
    <source>
        <dbReference type="ARBA" id="ARBA00022692"/>
    </source>
</evidence>
<protein>
    <submittedName>
        <fullName evidence="8">EamA domain-containing membrane protein RarD</fullName>
    </submittedName>
</protein>
<feature type="transmembrane region" description="Helical" evidence="6">
    <location>
        <begin position="121"/>
        <end position="142"/>
    </location>
</feature>
<evidence type="ECO:0000256" key="5">
    <source>
        <dbReference type="ARBA" id="ARBA00023136"/>
    </source>
</evidence>
<sequence length="296" mass="31865">MNAYLGAALWMGGAIVSFMGMAVAGRAASVELNTFEMMTYRSFLGAIVMAFVLCLRRGWHEISLRHWRMHSARNLSHFVGQNLWFYALTVMPLAQLFAFEFTTPIWVILLSPLMLGTKLRWPGLVAAGVAFVGILVVARPGAVPIGPSVWAALGCAIGFALPYFFTKKLLAYESISAILFQMVIMQATLGLIITSFDGGLTLPSPQLILPLVVITATGLVAHLCISKALQLAPASVCAPIDFIRLPAIAVVGAVFYDEPIDIFVLLGAALIFGGNYLNIVSEMKSNVVASRAVAKD</sequence>
<dbReference type="SUPFAM" id="SSF103481">
    <property type="entry name" value="Multidrug resistance efflux transporter EmrE"/>
    <property type="match status" value="2"/>
</dbReference>
<feature type="transmembrane region" description="Helical" evidence="6">
    <location>
        <begin position="237"/>
        <end position="256"/>
    </location>
</feature>
<dbReference type="STRING" id="870908.SAMN04488044_0224"/>
<feature type="transmembrane region" description="Helical" evidence="6">
    <location>
        <begin position="208"/>
        <end position="225"/>
    </location>
</feature>
<evidence type="ECO:0000256" key="4">
    <source>
        <dbReference type="ARBA" id="ARBA00022989"/>
    </source>
</evidence>
<feature type="domain" description="EamA" evidence="7">
    <location>
        <begin position="149"/>
        <end position="278"/>
    </location>
</feature>
<dbReference type="PANTHER" id="PTHR22911">
    <property type="entry name" value="ACYL-MALONYL CONDENSING ENZYME-RELATED"/>
    <property type="match status" value="1"/>
</dbReference>
<feature type="transmembrane region" description="Helical" evidence="6">
    <location>
        <begin position="6"/>
        <end position="28"/>
    </location>
</feature>
<organism evidence="8 9">
    <name type="scientific">Cognatishimia maritima</name>
    <dbReference type="NCBI Taxonomy" id="870908"/>
    <lineage>
        <taxon>Bacteria</taxon>
        <taxon>Pseudomonadati</taxon>
        <taxon>Pseudomonadota</taxon>
        <taxon>Alphaproteobacteria</taxon>
        <taxon>Rhodobacterales</taxon>
        <taxon>Paracoccaceae</taxon>
        <taxon>Cognatishimia</taxon>
    </lineage>
</organism>
<evidence type="ECO:0000313" key="9">
    <source>
        <dbReference type="Proteomes" id="UP000184211"/>
    </source>
</evidence>
<dbReference type="GO" id="GO:0016020">
    <property type="term" value="C:membrane"/>
    <property type="evidence" value="ECO:0007669"/>
    <property type="project" value="UniProtKB-SubCell"/>
</dbReference>
<keyword evidence="3 6" id="KW-0812">Transmembrane</keyword>
<evidence type="ECO:0000256" key="6">
    <source>
        <dbReference type="SAM" id="Phobius"/>
    </source>
</evidence>
<accession>A0A1M5I7H1</accession>
<evidence type="ECO:0000256" key="2">
    <source>
        <dbReference type="ARBA" id="ARBA00009853"/>
    </source>
</evidence>
<name>A0A1M5I7H1_9RHOB</name>
<dbReference type="OrthoDB" id="9810329at2"/>
<dbReference type="Pfam" id="PF00892">
    <property type="entry name" value="EamA"/>
    <property type="match status" value="2"/>
</dbReference>
<dbReference type="InterPro" id="IPR037185">
    <property type="entry name" value="EmrE-like"/>
</dbReference>
<feature type="domain" description="EamA" evidence="7">
    <location>
        <begin position="7"/>
        <end position="138"/>
    </location>
</feature>
<gene>
    <name evidence="8" type="ORF">SAMN04488044_0224</name>
</gene>
<feature type="transmembrane region" description="Helical" evidence="6">
    <location>
        <begin position="262"/>
        <end position="281"/>
    </location>
</feature>
<comment type="similarity">
    <text evidence="2">Belongs to the drug/metabolite transporter (DMT) superfamily. 10 TMS drug/metabolite exporter (DME) (TC 2.A.7.3) family.</text>
</comment>
<evidence type="ECO:0000256" key="1">
    <source>
        <dbReference type="ARBA" id="ARBA00004141"/>
    </source>
</evidence>
<feature type="transmembrane region" description="Helical" evidence="6">
    <location>
        <begin position="40"/>
        <end position="59"/>
    </location>
</feature>
<dbReference type="Proteomes" id="UP000184211">
    <property type="component" value="Unassembled WGS sequence"/>
</dbReference>
<proteinExistence type="inferred from homology"/>
<feature type="transmembrane region" description="Helical" evidence="6">
    <location>
        <begin position="148"/>
        <end position="165"/>
    </location>
</feature>
<feature type="transmembrane region" description="Helical" evidence="6">
    <location>
        <begin position="177"/>
        <end position="196"/>
    </location>
</feature>
<keyword evidence="4 6" id="KW-1133">Transmembrane helix</keyword>
<evidence type="ECO:0000313" key="8">
    <source>
        <dbReference type="EMBL" id="SHG24236.1"/>
    </source>
</evidence>
<dbReference type="AlphaFoldDB" id="A0A1M5I7H1"/>
<reference evidence="9" key="1">
    <citation type="submission" date="2016-11" db="EMBL/GenBank/DDBJ databases">
        <authorList>
            <person name="Varghese N."/>
            <person name="Submissions S."/>
        </authorList>
    </citation>
    <scope>NUCLEOTIDE SEQUENCE [LARGE SCALE GENOMIC DNA]</scope>
    <source>
        <strain evidence="9">DSM 28223</strain>
    </source>
</reference>
<keyword evidence="5 6" id="KW-0472">Membrane</keyword>
<comment type="subcellular location">
    <subcellularLocation>
        <location evidence="1">Membrane</location>
        <topology evidence="1">Multi-pass membrane protein</topology>
    </subcellularLocation>
</comment>
<feature type="transmembrane region" description="Helical" evidence="6">
    <location>
        <begin position="83"/>
        <end position="109"/>
    </location>
</feature>
<dbReference type="InterPro" id="IPR000620">
    <property type="entry name" value="EamA_dom"/>
</dbReference>
<evidence type="ECO:0000259" key="7">
    <source>
        <dbReference type="Pfam" id="PF00892"/>
    </source>
</evidence>